<dbReference type="OrthoDB" id="1100373at2"/>
<sequence length="98" mass="10363">MNAVRVEPGQNLLDLAVQHYGTVEQVLSLALANGLSPTQALVAGEEVSVGLPVNRAVASLYAVNGIKPATAITQAEELQTISDEGVEFWAIEEDFIIS</sequence>
<name>A0A1G6MAF6_9BACT</name>
<organism evidence="1 2">
    <name type="scientific">Williamwhitmania taraxaci</name>
    <dbReference type="NCBI Taxonomy" id="1640674"/>
    <lineage>
        <taxon>Bacteria</taxon>
        <taxon>Pseudomonadati</taxon>
        <taxon>Bacteroidota</taxon>
        <taxon>Bacteroidia</taxon>
        <taxon>Bacteroidales</taxon>
        <taxon>Williamwhitmaniaceae</taxon>
        <taxon>Williamwhitmania</taxon>
    </lineage>
</organism>
<evidence type="ECO:0000313" key="2">
    <source>
        <dbReference type="Proteomes" id="UP000199452"/>
    </source>
</evidence>
<protein>
    <recommendedName>
        <fullName evidence="3">LysM domain-containing protein</fullName>
    </recommendedName>
</protein>
<gene>
    <name evidence="1" type="ORF">SAMN05216323_103513</name>
</gene>
<dbReference type="RefSeq" id="WP_092438575.1">
    <property type="nucleotide sequence ID" value="NZ_FMYP01000035.1"/>
</dbReference>
<keyword evidence="2" id="KW-1185">Reference proteome</keyword>
<dbReference type="AlphaFoldDB" id="A0A1G6MAF6"/>
<dbReference type="EMBL" id="FMYP01000035">
    <property type="protein sequence ID" value="SDC52317.1"/>
    <property type="molecule type" value="Genomic_DNA"/>
</dbReference>
<dbReference type="Proteomes" id="UP000199452">
    <property type="component" value="Unassembled WGS sequence"/>
</dbReference>
<reference evidence="1 2" key="1">
    <citation type="submission" date="2016-09" db="EMBL/GenBank/DDBJ databases">
        <authorList>
            <person name="Capua I."/>
            <person name="De Benedictis P."/>
            <person name="Joannis T."/>
            <person name="Lombin L.H."/>
            <person name="Cattoli G."/>
        </authorList>
    </citation>
    <scope>NUCLEOTIDE SEQUENCE [LARGE SCALE GENOMIC DNA]</scope>
    <source>
        <strain evidence="1 2">A7P-90m</strain>
    </source>
</reference>
<evidence type="ECO:0008006" key="3">
    <source>
        <dbReference type="Google" id="ProtNLM"/>
    </source>
</evidence>
<proteinExistence type="predicted"/>
<accession>A0A1G6MAF6</accession>
<evidence type="ECO:0000313" key="1">
    <source>
        <dbReference type="EMBL" id="SDC52317.1"/>
    </source>
</evidence>
<dbReference type="STRING" id="1640674.SAMN05216323_103513"/>